<dbReference type="EMBL" id="UGRY01000002">
    <property type="protein sequence ID" value="SUA74448.1"/>
    <property type="molecule type" value="Genomic_DNA"/>
</dbReference>
<feature type="transmembrane region" description="Helical" evidence="1">
    <location>
        <begin position="57"/>
        <end position="79"/>
    </location>
</feature>
<dbReference type="InterPro" id="IPR046253">
    <property type="entry name" value="DUF6286"/>
</dbReference>
<keyword evidence="1" id="KW-0472">Membrane</keyword>
<keyword evidence="1" id="KW-0812">Transmembrane</keyword>
<reference evidence="3 4" key="1">
    <citation type="submission" date="2018-06" db="EMBL/GenBank/DDBJ databases">
        <authorList>
            <consortium name="Pathogen Informatics"/>
            <person name="Doyle S."/>
        </authorList>
    </citation>
    <scope>NUCLEOTIDE SEQUENCE [LARGE SCALE GENOMIC DNA]</scope>
    <source>
        <strain evidence="3 4">NCTC1934</strain>
    </source>
</reference>
<feature type="domain" description="DUF6286" evidence="2">
    <location>
        <begin position="68"/>
        <end position="171"/>
    </location>
</feature>
<evidence type="ECO:0000259" key="2">
    <source>
        <dbReference type="Pfam" id="PF19803"/>
    </source>
</evidence>
<dbReference type="Proteomes" id="UP000255467">
    <property type="component" value="Unassembled WGS sequence"/>
</dbReference>
<keyword evidence="4" id="KW-1185">Reference proteome</keyword>
<dbReference type="STRING" id="1406858.GCA_000710895_03167"/>
<organism evidence="3 4">
    <name type="scientific">Nocardia otitidiscaviarum</name>
    <dbReference type="NCBI Taxonomy" id="1823"/>
    <lineage>
        <taxon>Bacteria</taxon>
        <taxon>Bacillati</taxon>
        <taxon>Actinomycetota</taxon>
        <taxon>Actinomycetes</taxon>
        <taxon>Mycobacteriales</taxon>
        <taxon>Nocardiaceae</taxon>
        <taxon>Nocardia</taxon>
    </lineage>
</organism>
<dbReference type="RefSeq" id="WP_039818216.1">
    <property type="nucleotide sequence ID" value="NZ_UGRY01000002.1"/>
</dbReference>
<protein>
    <recommendedName>
        <fullName evidence="2">DUF6286 domain-containing protein</fullName>
    </recommendedName>
</protein>
<accession>A0A378YC69</accession>
<evidence type="ECO:0000256" key="1">
    <source>
        <dbReference type="SAM" id="Phobius"/>
    </source>
</evidence>
<name>A0A378YC69_9NOCA</name>
<gene>
    <name evidence="3" type="ORF">NCTC1934_01593</name>
</gene>
<dbReference type="Pfam" id="PF19803">
    <property type="entry name" value="DUF6286"/>
    <property type="match status" value="1"/>
</dbReference>
<proteinExistence type="predicted"/>
<sequence length="179" mass="19062">MIRRPRRVGTAVVVALALLALAVAVIVSLVQRLTGSREFVSYDSVATRLHDTEWGDVVVLAAGATVAVIGLLLIALAVIPGRAVVLPLRTVDGSDAGIERRSLRTALHRSAAEVQGIEKARVRVRGKGVRVSAASDRVDISELPDTVHAALADTLDRIAPRHPTRVRARLRPARTGGSR</sequence>
<evidence type="ECO:0000313" key="4">
    <source>
        <dbReference type="Proteomes" id="UP000255467"/>
    </source>
</evidence>
<evidence type="ECO:0000313" key="3">
    <source>
        <dbReference type="EMBL" id="SUA74448.1"/>
    </source>
</evidence>
<dbReference type="AlphaFoldDB" id="A0A378YC69"/>
<keyword evidence="1" id="KW-1133">Transmembrane helix</keyword>